<protein>
    <submittedName>
        <fullName evidence="1">Uncharacterized protein</fullName>
    </submittedName>
</protein>
<organism evidence="1 2">
    <name type="scientific">Stylosanthes scabra</name>
    <dbReference type="NCBI Taxonomy" id="79078"/>
    <lineage>
        <taxon>Eukaryota</taxon>
        <taxon>Viridiplantae</taxon>
        <taxon>Streptophyta</taxon>
        <taxon>Embryophyta</taxon>
        <taxon>Tracheophyta</taxon>
        <taxon>Spermatophyta</taxon>
        <taxon>Magnoliopsida</taxon>
        <taxon>eudicotyledons</taxon>
        <taxon>Gunneridae</taxon>
        <taxon>Pentapetalae</taxon>
        <taxon>rosids</taxon>
        <taxon>fabids</taxon>
        <taxon>Fabales</taxon>
        <taxon>Fabaceae</taxon>
        <taxon>Papilionoideae</taxon>
        <taxon>50 kb inversion clade</taxon>
        <taxon>dalbergioids sensu lato</taxon>
        <taxon>Dalbergieae</taxon>
        <taxon>Pterocarpus clade</taxon>
        <taxon>Stylosanthes</taxon>
    </lineage>
</organism>
<sequence>ILGIEKCLEKAKESIGSKGFMKRRQEGKKVASGVASRLHKQLGKLPTQLCMVHKQLC</sequence>
<accession>A0ABU6QVK0</accession>
<name>A0ABU6QVK0_9FABA</name>
<evidence type="ECO:0000313" key="2">
    <source>
        <dbReference type="Proteomes" id="UP001341840"/>
    </source>
</evidence>
<evidence type="ECO:0000313" key="1">
    <source>
        <dbReference type="EMBL" id="MED6116124.1"/>
    </source>
</evidence>
<proteinExistence type="predicted"/>
<dbReference type="EMBL" id="JASCZI010002365">
    <property type="protein sequence ID" value="MED6116124.1"/>
    <property type="molecule type" value="Genomic_DNA"/>
</dbReference>
<keyword evidence="2" id="KW-1185">Reference proteome</keyword>
<dbReference type="Proteomes" id="UP001341840">
    <property type="component" value="Unassembled WGS sequence"/>
</dbReference>
<feature type="non-terminal residue" evidence="1">
    <location>
        <position position="1"/>
    </location>
</feature>
<gene>
    <name evidence="1" type="ORF">PIB30_097166</name>
</gene>
<comment type="caution">
    <text evidence="1">The sequence shown here is derived from an EMBL/GenBank/DDBJ whole genome shotgun (WGS) entry which is preliminary data.</text>
</comment>
<reference evidence="1 2" key="1">
    <citation type="journal article" date="2023" name="Plants (Basel)">
        <title>Bridging the Gap: Combining Genomics and Transcriptomics Approaches to Understand Stylosanthes scabra, an Orphan Legume from the Brazilian Caatinga.</title>
        <authorList>
            <person name="Ferreira-Neto J.R.C."/>
            <person name="da Silva M.D."/>
            <person name="Binneck E."/>
            <person name="de Melo N.F."/>
            <person name="da Silva R.H."/>
            <person name="de Melo A.L.T.M."/>
            <person name="Pandolfi V."/>
            <person name="Bustamante F.O."/>
            <person name="Brasileiro-Vidal A.C."/>
            <person name="Benko-Iseppon A.M."/>
        </authorList>
    </citation>
    <scope>NUCLEOTIDE SEQUENCE [LARGE SCALE GENOMIC DNA]</scope>
    <source>
        <tissue evidence="1">Leaves</tissue>
    </source>
</reference>